<sequence length="156" mass="18015">MSDIYLQLAVLEDVQLLQDSALAAFAADVDKYGAFPPNIESKEWFNSEVGKGNFYKVLCHGEFAGAICVECGDQSSIEIKYVYIAQKYQNKHIGSEVMRLIENQYSHIKYWSLVTPYKSYRNHHFYEKLGYKKVGEFQPDASDEFMVFEYAKTLMC</sequence>
<comment type="caution">
    <text evidence="1">The sequence shown here is derived from an EMBL/GenBank/DDBJ whole genome shotgun (WGS) entry which is preliminary data.</text>
</comment>
<reference evidence="1" key="1">
    <citation type="submission" date="2014-10" db="EMBL/GenBank/DDBJ databases">
        <title>Genome sequencing of Vibrio caribbeanicus T14.</title>
        <authorList>
            <person name="Chan K.-G."/>
            <person name="Mohamad N.I."/>
        </authorList>
    </citation>
    <scope>NUCLEOTIDE SEQUENCE</scope>
    <source>
        <strain evidence="1">T14</strain>
    </source>
</reference>
<accession>A0ACC4NX24</accession>
<organism evidence="1 2">
    <name type="scientific">Vibrio caribbeanicus</name>
    <dbReference type="NCBI Taxonomy" id="701175"/>
    <lineage>
        <taxon>Bacteria</taxon>
        <taxon>Pseudomonadati</taxon>
        <taxon>Pseudomonadota</taxon>
        <taxon>Gammaproteobacteria</taxon>
        <taxon>Vibrionales</taxon>
        <taxon>Vibrionaceae</taxon>
        <taxon>Vibrio</taxon>
    </lineage>
</organism>
<evidence type="ECO:0000313" key="1">
    <source>
        <dbReference type="EMBL" id="KHD25012.1"/>
    </source>
</evidence>
<dbReference type="Proteomes" id="UP000030421">
    <property type="component" value="Unassembled WGS sequence"/>
</dbReference>
<keyword evidence="2" id="KW-1185">Reference proteome</keyword>
<gene>
    <name evidence="1" type="ORF">NM09_10225</name>
</gene>
<name>A0ACC4NX24_9VIBR</name>
<evidence type="ECO:0000313" key="2">
    <source>
        <dbReference type="Proteomes" id="UP000030421"/>
    </source>
</evidence>
<dbReference type="EMBL" id="JRWR01000007">
    <property type="protein sequence ID" value="KHD25012.1"/>
    <property type="molecule type" value="Genomic_DNA"/>
</dbReference>
<proteinExistence type="predicted"/>
<protein>
    <submittedName>
        <fullName evidence="1">Acetyltransferase</fullName>
    </submittedName>
</protein>